<name>A0A1I0SCB1_9BACT</name>
<reference evidence="2" key="1">
    <citation type="submission" date="2016-10" db="EMBL/GenBank/DDBJ databases">
        <authorList>
            <person name="Varghese N."/>
            <person name="Submissions S."/>
        </authorList>
    </citation>
    <scope>NUCLEOTIDE SEQUENCE [LARGE SCALE GENOMIC DNA]</scope>
    <source>
        <strain evidence="2">DSM 3695</strain>
    </source>
</reference>
<dbReference type="Gene3D" id="3.90.1150.30">
    <property type="match status" value="1"/>
</dbReference>
<sequence length="116" mass="13301">MNLAQFQEYCLSLPGVTEEFPFGDETLVYKVSGKIFAASGLENFETINLKCDPEEAIELRERYEGVIPGYHMNKKHWNTVDVHSGIPNKLILEWIKNSYNLVVATLPKKEREKLGQ</sequence>
<protein>
    <submittedName>
        <fullName evidence="1">Predicted DNA-binding protein, MmcQ/YjbR family</fullName>
    </submittedName>
</protein>
<dbReference type="PANTHER" id="PTHR35145:SF1">
    <property type="entry name" value="CYTOPLASMIC PROTEIN"/>
    <property type="match status" value="1"/>
</dbReference>
<proteinExistence type="predicted"/>
<gene>
    <name evidence="1" type="ORF">SAMN04488122_6130</name>
</gene>
<dbReference type="InterPro" id="IPR007351">
    <property type="entry name" value="YjbR"/>
</dbReference>
<dbReference type="InterPro" id="IPR038056">
    <property type="entry name" value="YjbR-like_sf"/>
</dbReference>
<dbReference type="GO" id="GO:0003677">
    <property type="term" value="F:DNA binding"/>
    <property type="evidence" value="ECO:0007669"/>
    <property type="project" value="UniProtKB-KW"/>
</dbReference>
<dbReference type="InterPro" id="IPR058532">
    <property type="entry name" value="YjbR/MT2646/Rv2570-like"/>
</dbReference>
<evidence type="ECO:0000313" key="2">
    <source>
        <dbReference type="Proteomes" id="UP000199310"/>
    </source>
</evidence>
<dbReference type="AlphaFoldDB" id="A0A1I0SCB1"/>
<evidence type="ECO:0000313" key="1">
    <source>
        <dbReference type="EMBL" id="SEW54697.1"/>
    </source>
</evidence>
<dbReference type="Pfam" id="PF04237">
    <property type="entry name" value="YjbR"/>
    <property type="match status" value="1"/>
</dbReference>
<dbReference type="OrthoDB" id="9789813at2"/>
<dbReference type="Proteomes" id="UP000199310">
    <property type="component" value="Unassembled WGS sequence"/>
</dbReference>
<dbReference type="RefSeq" id="WP_089902358.1">
    <property type="nucleotide sequence ID" value="NZ_FOJG01000002.1"/>
</dbReference>
<keyword evidence="2" id="KW-1185">Reference proteome</keyword>
<dbReference type="PANTHER" id="PTHR35145">
    <property type="entry name" value="CYTOPLASMIC PROTEIN-RELATED"/>
    <property type="match status" value="1"/>
</dbReference>
<accession>A0A1I0SCB1</accession>
<dbReference type="STRING" id="29529.SAMN04488122_6130"/>
<dbReference type="SUPFAM" id="SSF142906">
    <property type="entry name" value="YjbR-like"/>
    <property type="match status" value="1"/>
</dbReference>
<organism evidence="1 2">
    <name type="scientific">Chitinophaga arvensicola</name>
    <dbReference type="NCBI Taxonomy" id="29529"/>
    <lineage>
        <taxon>Bacteria</taxon>
        <taxon>Pseudomonadati</taxon>
        <taxon>Bacteroidota</taxon>
        <taxon>Chitinophagia</taxon>
        <taxon>Chitinophagales</taxon>
        <taxon>Chitinophagaceae</taxon>
        <taxon>Chitinophaga</taxon>
    </lineage>
</organism>
<dbReference type="EMBL" id="FOJG01000002">
    <property type="protein sequence ID" value="SEW54697.1"/>
    <property type="molecule type" value="Genomic_DNA"/>
</dbReference>
<keyword evidence="1" id="KW-0238">DNA-binding</keyword>